<dbReference type="Pfam" id="PF00364">
    <property type="entry name" value="Biotin_lipoyl"/>
    <property type="match status" value="1"/>
</dbReference>
<evidence type="ECO:0000256" key="3">
    <source>
        <dbReference type="ARBA" id="ARBA00017562"/>
    </source>
</evidence>
<evidence type="ECO:0000313" key="13">
    <source>
        <dbReference type="Proteomes" id="UP000036102"/>
    </source>
</evidence>
<keyword evidence="7 9" id="KW-0275">Fatty acid biosynthesis</keyword>
<keyword evidence="5 9" id="KW-0276">Fatty acid metabolism</keyword>
<dbReference type="UniPathway" id="UPA00094"/>
<dbReference type="PATRIC" id="fig|1658765.3.peg.2740"/>
<dbReference type="SUPFAM" id="SSF51230">
    <property type="entry name" value="Single hybrid motif"/>
    <property type="match status" value="1"/>
</dbReference>
<dbReference type="InterPro" id="IPR000089">
    <property type="entry name" value="Biotin_lipoyl"/>
</dbReference>
<feature type="domain" description="Lipoyl-binding" evidence="11">
    <location>
        <begin position="76"/>
        <end position="152"/>
    </location>
</feature>
<name>A0A0J7JFF5_9GAMM</name>
<dbReference type="InterPro" id="IPR050709">
    <property type="entry name" value="Biotin_Carboxyl_Carrier/Decarb"/>
</dbReference>
<feature type="compositionally biased region" description="Low complexity" evidence="10">
    <location>
        <begin position="53"/>
        <end position="72"/>
    </location>
</feature>
<dbReference type="GO" id="GO:0003989">
    <property type="term" value="F:acetyl-CoA carboxylase activity"/>
    <property type="evidence" value="ECO:0007669"/>
    <property type="project" value="InterPro"/>
</dbReference>
<organism evidence="12 13">
    <name type="scientific">Marinobacter subterrani</name>
    <dbReference type="NCBI Taxonomy" id="1658765"/>
    <lineage>
        <taxon>Bacteria</taxon>
        <taxon>Pseudomonadati</taxon>
        <taxon>Pseudomonadota</taxon>
        <taxon>Gammaproteobacteria</taxon>
        <taxon>Pseudomonadales</taxon>
        <taxon>Marinobacteraceae</taxon>
        <taxon>Marinobacter</taxon>
    </lineage>
</organism>
<keyword evidence="4 9" id="KW-0444">Lipid biosynthesis</keyword>
<dbReference type="AlphaFoldDB" id="A0A0J7JFF5"/>
<dbReference type="Proteomes" id="UP000036102">
    <property type="component" value="Unassembled WGS sequence"/>
</dbReference>
<dbReference type="RefSeq" id="WP_048496461.1">
    <property type="nucleotide sequence ID" value="NZ_LFBU01000001.1"/>
</dbReference>
<dbReference type="PRINTS" id="PR01071">
    <property type="entry name" value="ACOABIOTINCC"/>
</dbReference>
<evidence type="ECO:0000256" key="8">
    <source>
        <dbReference type="ARBA" id="ARBA00023267"/>
    </source>
</evidence>
<dbReference type="PANTHER" id="PTHR45266">
    <property type="entry name" value="OXALOACETATE DECARBOXYLASE ALPHA CHAIN"/>
    <property type="match status" value="1"/>
</dbReference>
<dbReference type="PROSITE" id="PS50968">
    <property type="entry name" value="BIOTINYL_LIPOYL"/>
    <property type="match status" value="1"/>
</dbReference>
<dbReference type="InterPro" id="IPR001249">
    <property type="entry name" value="AcCoA_biotinCC"/>
</dbReference>
<keyword evidence="6 9" id="KW-0443">Lipid metabolism</keyword>
<accession>A0A0J7JFF5</accession>
<evidence type="ECO:0000256" key="6">
    <source>
        <dbReference type="ARBA" id="ARBA00023098"/>
    </source>
</evidence>
<comment type="caution">
    <text evidence="12">The sequence shown here is derived from an EMBL/GenBank/DDBJ whole genome shotgun (WGS) entry which is preliminary data.</text>
</comment>
<dbReference type="FunFam" id="2.40.50.100:FF:000003">
    <property type="entry name" value="Acetyl-CoA carboxylase biotin carboxyl carrier protein"/>
    <property type="match status" value="1"/>
</dbReference>
<evidence type="ECO:0000256" key="10">
    <source>
        <dbReference type="SAM" id="MobiDB-lite"/>
    </source>
</evidence>
<evidence type="ECO:0000256" key="4">
    <source>
        <dbReference type="ARBA" id="ARBA00022516"/>
    </source>
</evidence>
<keyword evidence="8 9" id="KW-0092">Biotin</keyword>
<dbReference type="GO" id="GO:0009317">
    <property type="term" value="C:acetyl-CoA carboxylase complex"/>
    <property type="evidence" value="ECO:0007669"/>
    <property type="project" value="InterPro"/>
</dbReference>
<comment type="function">
    <text evidence="1 9">This protein is a component of the acetyl coenzyme A carboxylase complex; first, biotin carboxylase catalyzes the carboxylation of the carrier protein and then the transcarboxylase transfers the carboxyl group to form malonyl-CoA.</text>
</comment>
<dbReference type="STRING" id="1658765.Msub_12720"/>
<evidence type="ECO:0000256" key="9">
    <source>
        <dbReference type="RuleBase" id="RU364072"/>
    </source>
</evidence>
<evidence type="ECO:0000256" key="7">
    <source>
        <dbReference type="ARBA" id="ARBA00023160"/>
    </source>
</evidence>
<dbReference type="CDD" id="cd06850">
    <property type="entry name" value="biotinyl_domain"/>
    <property type="match status" value="1"/>
</dbReference>
<evidence type="ECO:0000256" key="5">
    <source>
        <dbReference type="ARBA" id="ARBA00022832"/>
    </source>
</evidence>
<evidence type="ECO:0000256" key="1">
    <source>
        <dbReference type="ARBA" id="ARBA00003761"/>
    </source>
</evidence>
<evidence type="ECO:0000256" key="2">
    <source>
        <dbReference type="ARBA" id="ARBA00005194"/>
    </source>
</evidence>
<proteinExistence type="predicted"/>
<dbReference type="Gene3D" id="2.40.50.100">
    <property type="match status" value="1"/>
</dbReference>
<keyword evidence="13" id="KW-1185">Reference proteome</keyword>
<comment type="pathway">
    <text evidence="2 9">Lipid metabolism; fatty acid biosynthesis.</text>
</comment>
<feature type="region of interest" description="Disordered" evidence="10">
    <location>
        <begin position="52"/>
        <end position="72"/>
    </location>
</feature>
<reference evidence="12 13" key="1">
    <citation type="submission" date="2015-06" db="EMBL/GenBank/DDBJ databases">
        <title>Marinobacter subterrani, a genetically tractable neutrophilic iron-oxidizing strain isolated from the Soudan Iron Mine.</title>
        <authorList>
            <person name="Bonis B.M."/>
            <person name="Gralnick J.A."/>
        </authorList>
    </citation>
    <scope>NUCLEOTIDE SEQUENCE [LARGE SCALE GENOMIC DNA]</scope>
    <source>
        <strain evidence="12 13">JG233</strain>
    </source>
</reference>
<evidence type="ECO:0000259" key="11">
    <source>
        <dbReference type="PROSITE" id="PS50968"/>
    </source>
</evidence>
<protein>
    <recommendedName>
        <fullName evidence="3 9">Biotin carboxyl carrier protein of acetyl-CoA carboxylase</fullName>
    </recommendedName>
</protein>
<dbReference type="GO" id="GO:0006633">
    <property type="term" value="P:fatty acid biosynthetic process"/>
    <property type="evidence" value="ECO:0007669"/>
    <property type="project" value="UniProtKB-UniPathway"/>
</dbReference>
<dbReference type="PROSITE" id="PS00188">
    <property type="entry name" value="BIOTIN"/>
    <property type="match status" value="1"/>
</dbReference>
<sequence length="152" mass="16303">MDIRKIKKLIELLEESDVEELEIHEADDSVRISRRREPAAAPQYVSHYPAPAPQVAAPAAPAPGAEEASAPLAPAGHTVKSPMVGTFYRSPSPTAKSFVEVGQTVNVGDVICIVEAMKMMNQIEADKSGTITEILVENGQPVEFDQPLVAIS</sequence>
<dbReference type="InterPro" id="IPR001882">
    <property type="entry name" value="Biotin_BS"/>
</dbReference>
<dbReference type="PANTHER" id="PTHR45266:SF3">
    <property type="entry name" value="OXALOACETATE DECARBOXYLASE ALPHA CHAIN"/>
    <property type="match status" value="1"/>
</dbReference>
<dbReference type="InterPro" id="IPR011053">
    <property type="entry name" value="Single_hybrid_motif"/>
</dbReference>
<gene>
    <name evidence="12" type="ORF">Msub_12720</name>
</gene>
<dbReference type="NCBIfam" id="TIGR00531">
    <property type="entry name" value="BCCP"/>
    <property type="match status" value="1"/>
</dbReference>
<dbReference type="NCBIfam" id="NF005457">
    <property type="entry name" value="PRK07051.1"/>
    <property type="match status" value="1"/>
</dbReference>
<dbReference type="OrthoDB" id="9811735at2"/>
<evidence type="ECO:0000313" key="12">
    <source>
        <dbReference type="EMBL" id="KMQ76506.1"/>
    </source>
</evidence>
<dbReference type="EMBL" id="LFBU01000001">
    <property type="protein sequence ID" value="KMQ76506.1"/>
    <property type="molecule type" value="Genomic_DNA"/>
</dbReference>